<evidence type="ECO:0000256" key="1">
    <source>
        <dbReference type="SAM" id="MobiDB-lite"/>
    </source>
</evidence>
<reference evidence="3" key="1">
    <citation type="submission" date="2019-11" db="EMBL/GenBank/DDBJ databases">
        <title>Isolation and characterization of two novel species in the genus Thiomicrorhabdus.</title>
        <authorList>
            <person name="Mochizuki J."/>
            <person name="Kojima H."/>
            <person name="Fukui M."/>
        </authorList>
    </citation>
    <scope>NUCLEOTIDE SEQUENCE [LARGE SCALE GENOMIC DNA]</scope>
    <source>
        <strain evidence="3">AkT22</strain>
    </source>
</reference>
<dbReference type="RefSeq" id="WP_173290226.1">
    <property type="nucleotide sequence ID" value="NZ_AP021888.1"/>
</dbReference>
<evidence type="ECO:0000313" key="2">
    <source>
        <dbReference type="EMBL" id="BBP42631.1"/>
    </source>
</evidence>
<sequence length="209" mass="24577">MKKTSMTPALKFFFRTMEKKSQSLEAERLLLLESQKEVGFDEIERFFRALKSQNIFIHTVGASGKPVSMLLEKAVFSLNSVIRIYYSTSFDEVNQGYVRIQVDDVAKLVAVERMHGYRPVPELLYASHDECHVIRFMVRWIMRRIDWDKTRLDNLDLYKRYLENQREEAEAKLMAEMAEQEEREIQAALEKHFGKKHADKSAQKKANAH</sequence>
<dbReference type="KEGG" id="tzo:THMIRHAT_03770"/>
<evidence type="ECO:0000313" key="3">
    <source>
        <dbReference type="Proteomes" id="UP000501466"/>
    </source>
</evidence>
<feature type="region of interest" description="Disordered" evidence="1">
    <location>
        <begin position="186"/>
        <end position="209"/>
    </location>
</feature>
<gene>
    <name evidence="2" type="ORF">THMIRHAT_03770</name>
</gene>
<organism evidence="2 3">
    <name type="scientific">Thiosulfativibrio zosterae</name>
    <dbReference type="NCBI Taxonomy" id="2675053"/>
    <lineage>
        <taxon>Bacteria</taxon>
        <taxon>Pseudomonadati</taxon>
        <taxon>Pseudomonadota</taxon>
        <taxon>Gammaproteobacteria</taxon>
        <taxon>Thiotrichales</taxon>
        <taxon>Piscirickettsiaceae</taxon>
        <taxon>Thiosulfativibrio</taxon>
    </lineage>
</organism>
<dbReference type="Proteomes" id="UP000501466">
    <property type="component" value="Chromosome"/>
</dbReference>
<protein>
    <submittedName>
        <fullName evidence="2">Uncharacterized protein</fullName>
    </submittedName>
</protein>
<dbReference type="AlphaFoldDB" id="A0A6F8PKK2"/>
<accession>A0A6F8PKK2</accession>
<name>A0A6F8PKK2_9GAMM</name>
<dbReference type="EMBL" id="AP021888">
    <property type="protein sequence ID" value="BBP42631.1"/>
    <property type="molecule type" value="Genomic_DNA"/>
</dbReference>
<proteinExistence type="predicted"/>
<keyword evidence="3" id="KW-1185">Reference proteome</keyword>